<dbReference type="Proteomes" id="UP001597342">
    <property type="component" value="Unassembled WGS sequence"/>
</dbReference>
<dbReference type="SUPFAM" id="SSF47928">
    <property type="entry name" value="N-terminal domain of the delta subunit of the F1F0-ATP synthase"/>
    <property type="match status" value="1"/>
</dbReference>
<dbReference type="NCBIfam" id="TIGR01145">
    <property type="entry name" value="ATP_synt_delta"/>
    <property type="match status" value="1"/>
</dbReference>
<name>A0ABW4XYH1_9FLAO</name>
<dbReference type="PRINTS" id="PR00125">
    <property type="entry name" value="ATPASEDELTA"/>
</dbReference>
<dbReference type="InterPro" id="IPR000711">
    <property type="entry name" value="ATPase_OSCP/dsu"/>
</dbReference>
<dbReference type="RefSeq" id="WP_379830952.1">
    <property type="nucleotide sequence ID" value="NZ_JBHUHU010000003.1"/>
</dbReference>
<comment type="subcellular location">
    <subcellularLocation>
        <location evidence="7">Cell membrane</location>
        <topology evidence="7">Peripheral membrane protein</topology>
    </subcellularLocation>
    <subcellularLocation>
        <location evidence="1">Membrane</location>
    </subcellularLocation>
</comment>
<keyword evidence="7" id="KW-1003">Cell membrane</keyword>
<keyword evidence="9" id="KW-1185">Reference proteome</keyword>
<evidence type="ECO:0000256" key="6">
    <source>
        <dbReference type="ARBA" id="ARBA00023310"/>
    </source>
</evidence>
<organism evidence="8 9">
    <name type="scientific">Flagellimonas iocasae</name>
    <dbReference type="NCBI Taxonomy" id="2055905"/>
    <lineage>
        <taxon>Bacteria</taxon>
        <taxon>Pseudomonadati</taxon>
        <taxon>Bacteroidota</taxon>
        <taxon>Flavobacteriia</taxon>
        <taxon>Flavobacteriales</taxon>
        <taxon>Flavobacteriaceae</taxon>
        <taxon>Flagellimonas</taxon>
    </lineage>
</organism>
<evidence type="ECO:0000313" key="8">
    <source>
        <dbReference type="EMBL" id="MFD2100233.1"/>
    </source>
</evidence>
<comment type="similarity">
    <text evidence="7">Belongs to the ATPase delta chain family.</text>
</comment>
<keyword evidence="7" id="KW-0139">CF(1)</keyword>
<protein>
    <recommendedName>
        <fullName evidence="7">ATP synthase subunit delta</fullName>
    </recommendedName>
    <alternativeName>
        <fullName evidence="7">ATP synthase F(1) sector subunit delta</fullName>
    </alternativeName>
    <alternativeName>
        <fullName evidence="7">F-type ATPase subunit delta</fullName>
        <shortName evidence="7">F-ATPase subunit delta</shortName>
    </alternativeName>
</protein>
<comment type="function">
    <text evidence="7">F(1)F(0) ATP synthase produces ATP from ADP in the presence of a proton or sodium gradient. F-type ATPases consist of two structural domains, F(1) containing the extramembraneous catalytic core and F(0) containing the membrane proton channel, linked together by a central stalk and a peripheral stalk. During catalysis, ATP synthesis in the catalytic domain of F(1) is coupled via a rotary mechanism of the central stalk subunits to proton translocation.</text>
</comment>
<dbReference type="Gene3D" id="1.10.520.20">
    <property type="entry name" value="N-terminal domain of the delta subunit of the F1F0-ATP synthase"/>
    <property type="match status" value="1"/>
</dbReference>
<accession>A0ABW4XYH1</accession>
<evidence type="ECO:0000256" key="3">
    <source>
        <dbReference type="ARBA" id="ARBA00022781"/>
    </source>
</evidence>
<gene>
    <name evidence="7 8" type="primary">atpH</name>
    <name evidence="8" type="ORF">ACFSJE_10640</name>
</gene>
<evidence type="ECO:0000256" key="2">
    <source>
        <dbReference type="ARBA" id="ARBA00022448"/>
    </source>
</evidence>
<dbReference type="Pfam" id="PF00213">
    <property type="entry name" value="OSCP"/>
    <property type="match status" value="1"/>
</dbReference>
<comment type="function">
    <text evidence="7">This protein is part of the stalk that links CF(0) to CF(1). It either transmits conformational changes from CF(0) to CF(1) or is implicated in proton conduction.</text>
</comment>
<evidence type="ECO:0000256" key="5">
    <source>
        <dbReference type="ARBA" id="ARBA00023136"/>
    </source>
</evidence>
<keyword evidence="4 7" id="KW-0406">Ion transport</keyword>
<keyword evidence="5 7" id="KW-0472">Membrane</keyword>
<evidence type="ECO:0000256" key="7">
    <source>
        <dbReference type="HAMAP-Rule" id="MF_01416"/>
    </source>
</evidence>
<dbReference type="InterPro" id="IPR026015">
    <property type="entry name" value="ATP_synth_OSCP/delta_N_sf"/>
</dbReference>
<dbReference type="InterPro" id="IPR020781">
    <property type="entry name" value="ATPase_OSCP/d_CS"/>
</dbReference>
<sequence length="179" mass="19921">MNQNRAAVRYAKATLDFAIEKKAADAVEKDMREISATISESDELEKLLESPVVKSEVKKNALLAVFKDSSEITKGLIETLISNKRVDMLREVALKYIILHEKLKGEDVAYVTTAVPLTADLEKKLLAKVNNITGNKVTIENRIDESIIGGFVLRVGDLQYDASIANKLNILKREFTNSL</sequence>
<reference evidence="9" key="1">
    <citation type="journal article" date="2019" name="Int. J. Syst. Evol. Microbiol.">
        <title>The Global Catalogue of Microorganisms (GCM) 10K type strain sequencing project: providing services to taxonomists for standard genome sequencing and annotation.</title>
        <authorList>
            <consortium name="The Broad Institute Genomics Platform"/>
            <consortium name="The Broad Institute Genome Sequencing Center for Infectious Disease"/>
            <person name="Wu L."/>
            <person name="Ma J."/>
        </authorList>
    </citation>
    <scope>NUCLEOTIDE SEQUENCE [LARGE SCALE GENOMIC DNA]</scope>
    <source>
        <strain evidence="9">JCM 3389</strain>
    </source>
</reference>
<evidence type="ECO:0000256" key="1">
    <source>
        <dbReference type="ARBA" id="ARBA00004370"/>
    </source>
</evidence>
<keyword evidence="2 7" id="KW-0813">Transport</keyword>
<dbReference type="EMBL" id="JBHUHU010000003">
    <property type="protein sequence ID" value="MFD2100233.1"/>
    <property type="molecule type" value="Genomic_DNA"/>
</dbReference>
<dbReference type="PROSITE" id="PS00389">
    <property type="entry name" value="ATPASE_DELTA"/>
    <property type="match status" value="1"/>
</dbReference>
<keyword evidence="6 7" id="KW-0066">ATP synthesis</keyword>
<keyword evidence="3 7" id="KW-0375">Hydrogen ion transport</keyword>
<dbReference type="PANTHER" id="PTHR11910">
    <property type="entry name" value="ATP SYNTHASE DELTA CHAIN"/>
    <property type="match status" value="1"/>
</dbReference>
<dbReference type="HAMAP" id="MF_01416">
    <property type="entry name" value="ATP_synth_delta_bact"/>
    <property type="match status" value="1"/>
</dbReference>
<evidence type="ECO:0000256" key="4">
    <source>
        <dbReference type="ARBA" id="ARBA00023065"/>
    </source>
</evidence>
<evidence type="ECO:0000313" key="9">
    <source>
        <dbReference type="Proteomes" id="UP001597342"/>
    </source>
</evidence>
<proteinExistence type="inferred from homology"/>
<comment type="caution">
    <text evidence="8">The sequence shown here is derived from an EMBL/GenBank/DDBJ whole genome shotgun (WGS) entry which is preliminary data.</text>
</comment>